<evidence type="ECO:0000256" key="1">
    <source>
        <dbReference type="PROSITE-ProRule" id="PRU00024"/>
    </source>
</evidence>
<dbReference type="Gene3D" id="3.30.160.60">
    <property type="entry name" value="Classic Zinc Finger"/>
    <property type="match status" value="1"/>
</dbReference>
<accession>A0A8S3Q9Y9</accession>
<feature type="domain" description="B box-type" evidence="2">
    <location>
        <begin position="4"/>
        <end position="54"/>
    </location>
</feature>
<keyword evidence="1" id="KW-0479">Metal-binding</keyword>
<organism evidence="3 4">
    <name type="scientific">Mytilus edulis</name>
    <name type="common">Blue mussel</name>
    <dbReference type="NCBI Taxonomy" id="6550"/>
    <lineage>
        <taxon>Eukaryota</taxon>
        <taxon>Metazoa</taxon>
        <taxon>Spiralia</taxon>
        <taxon>Lophotrochozoa</taxon>
        <taxon>Mollusca</taxon>
        <taxon>Bivalvia</taxon>
        <taxon>Autobranchia</taxon>
        <taxon>Pteriomorphia</taxon>
        <taxon>Mytilida</taxon>
        <taxon>Mytiloidea</taxon>
        <taxon>Mytilidae</taxon>
        <taxon>Mytilinae</taxon>
        <taxon>Mytilus</taxon>
    </lineage>
</organism>
<dbReference type="InterPro" id="IPR047153">
    <property type="entry name" value="TRIM45/56/19-like"/>
</dbReference>
<gene>
    <name evidence="3" type="ORF">MEDL_7988</name>
</gene>
<evidence type="ECO:0000313" key="3">
    <source>
        <dbReference type="EMBL" id="CAG2192840.1"/>
    </source>
</evidence>
<evidence type="ECO:0000313" key="4">
    <source>
        <dbReference type="Proteomes" id="UP000683360"/>
    </source>
</evidence>
<dbReference type="SUPFAM" id="SSF57845">
    <property type="entry name" value="B-box zinc-binding domain"/>
    <property type="match status" value="1"/>
</dbReference>
<dbReference type="Proteomes" id="UP000683360">
    <property type="component" value="Unassembled WGS sequence"/>
</dbReference>
<proteinExistence type="predicted"/>
<keyword evidence="4" id="KW-1185">Reference proteome</keyword>
<dbReference type="SMART" id="SM00336">
    <property type="entry name" value="BBOX"/>
    <property type="match status" value="2"/>
</dbReference>
<dbReference type="PANTHER" id="PTHR25462:SF305">
    <property type="entry name" value="RING-TYPE DOMAIN-CONTAINING PROTEIN"/>
    <property type="match status" value="1"/>
</dbReference>
<dbReference type="GO" id="GO:0061630">
    <property type="term" value="F:ubiquitin protein ligase activity"/>
    <property type="evidence" value="ECO:0007669"/>
    <property type="project" value="TreeGrafter"/>
</dbReference>
<reference evidence="3" key="1">
    <citation type="submission" date="2021-03" db="EMBL/GenBank/DDBJ databases">
        <authorList>
            <person name="Bekaert M."/>
        </authorList>
    </citation>
    <scope>NUCLEOTIDE SEQUENCE</scope>
</reference>
<dbReference type="GO" id="GO:0005654">
    <property type="term" value="C:nucleoplasm"/>
    <property type="evidence" value="ECO:0007669"/>
    <property type="project" value="TreeGrafter"/>
</dbReference>
<dbReference type="Gene3D" id="4.10.830.40">
    <property type="match status" value="1"/>
</dbReference>
<dbReference type="OrthoDB" id="6162575at2759"/>
<dbReference type="PANTHER" id="PTHR25462">
    <property type="entry name" value="BONUS, ISOFORM C-RELATED"/>
    <property type="match status" value="1"/>
</dbReference>
<sequence length="329" mass="37463">MATERALNCSPCDYKHETTPAVKWCVDCAEALCATCLDVHKGLKVTRNHNVFGIEDHSTLQGIMLDLSETQRCEQHDNTSEYFCPLHDQIICIKCIQTKHIRCTGWLPISEAADGVKSSVAKETIKQDLDDVIRNVEKLIDSYEKERISNQTQKELSSNIDNRKTELLGKLHKLKQLKDKLNGIEGYASDTQLFLSIRRMSKQLSDFIIEVKSLTEDPLILLKELKLAKPVRSFLSDVTLFGHVHSDRKLISFQSTKLQKIQSHISVSFSQTIEIQDVIKFNVSKLESKSMKLWSAVILPNKQLIFKWDKSKNFVIHTLDGKFVTSVCA</sequence>
<name>A0A8S3Q9Y9_MYTED</name>
<dbReference type="AlphaFoldDB" id="A0A8S3Q9Y9"/>
<dbReference type="InterPro" id="IPR000315">
    <property type="entry name" value="Znf_B-box"/>
</dbReference>
<comment type="caution">
    <text evidence="3">The sequence shown here is derived from an EMBL/GenBank/DDBJ whole genome shotgun (WGS) entry which is preliminary data.</text>
</comment>
<protein>
    <recommendedName>
        <fullName evidence="2">B box-type domain-containing protein</fullName>
    </recommendedName>
</protein>
<dbReference type="PROSITE" id="PS50119">
    <property type="entry name" value="ZF_BBOX"/>
    <property type="match status" value="1"/>
</dbReference>
<evidence type="ECO:0000259" key="2">
    <source>
        <dbReference type="PROSITE" id="PS50119"/>
    </source>
</evidence>
<keyword evidence="1" id="KW-0863">Zinc-finger</keyword>
<keyword evidence="1" id="KW-0862">Zinc</keyword>
<dbReference type="EMBL" id="CAJPWZ010000450">
    <property type="protein sequence ID" value="CAG2192840.1"/>
    <property type="molecule type" value="Genomic_DNA"/>
</dbReference>
<dbReference type="GO" id="GO:0008270">
    <property type="term" value="F:zinc ion binding"/>
    <property type="evidence" value="ECO:0007669"/>
    <property type="project" value="UniProtKB-KW"/>
</dbReference>